<name>A0A401Z049_9ACTN</name>
<evidence type="ECO:0000313" key="2">
    <source>
        <dbReference type="EMBL" id="GCE00191.1"/>
    </source>
</evidence>
<organism evidence="2 3">
    <name type="scientific">Embleya hyalina</name>
    <dbReference type="NCBI Taxonomy" id="516124"/>
    <lineage>
        <taxon>Bacteria</taxon>
        <taxon>Bacillati</taxon>
        <taxon>Actinomycetota</taxon>
        <taxon>Actinomycetes</taxon>
        <taxon>Kitasatosporales</taxon>
        <taxon>Streptomycetaceae</taxon>
        <taxon>Embleya</taxon>
    </lineage>
</organism>
<feature type="compositionally biased region" description="Low complexity" evidence="1">
    <location>
        <begin position="27"/>
        <end position="39"/>
    </location>
</feature>
<comment type="caution">
    <text evidence="2">The sequence shown here is derived from an EMBL/GenBank/DDBJ whole genome shotgun (WGS) entry which is preliminary data.</text>
</comment>
<reference evidence="2 3" key="1">
    <citation type="submission" date="2018-12" db="EMBL/GenBank/DDBJ databases">
        <title>Draft genome sequence of Embleya hyalina NBRC 13850T.</title>
        <authorList>
            <person name="Komaki H."/>
            <person name="Hosoyama A."/>
            <person name="Kimura A."/>
            <person name="Ichikawa N."/>
            <person name="Tamura T."/>
        </authorList>
    </citation>
    <scope>NUCLEOTIDE SEQUENCE [LARGE SCALE GENOMIC DNA]</scope>
    <source>
        <strain evidence="2 3">NBRC 13850</strain>
    </source>
</reference>
<sequence>MIGMTEPPDVDALEASFSGGRATLGQRVDATRAQAARAAESPRHAQPGPPPPAEGTWVWVRQPEDRGVLLCRVVRWERTASGAWALRVDLPIWAGYRVPGGYEIDGSHHLQIAPTHALIEIPGQDYSRIPRP</sequence>
<evidence type="ECO:0000313" key="3">
    <source>
        <dbReference type="Proteomes" id="UP000286931"/>
    </source>
</evidence>
<keyword evidence="3" id="KW-1185">Reference proteome</keyword>
<evidence type="ECO:0000256" key="1">
    <source>
        <dbReference type="SAM" id="MobiDB-lite"/>
    </source>
</evidence>
<accession>A0A401Z049</accession>
<dbReference type="AlphaFoldDB" id="A0A401Z049"/>
<proteinExistence type="predicted"/>
<dbReference type="Proteomes" id="UP000286931">
    <property type="component" value="Unassembled WGS sequence"/>
</dbReference>
<feature type="region of interest" description="Disordered" evidence="1">
    <location>
        <begin position="21"/>
        <end position="55"/>
    </location>
</feature>
<protein>
    <submittedName>
        <fullName evidence="2">Uncharacterized protein</fullName>
    </submittedName>
</protein>
<dbReference type="EMBL" id="BIFH01000037">
    <property type="protein sequence ID" value="GCE00191.1"/>
    <property type="molecule type" value="Genomic_DNA"/>
</dbReference>
<gene>
    <name evidence="2" type="ORF">EHYA_07916</name>
</gene>